<dbReference type="InterPro" id="IPR023610">
    <property type="entry name" value="PInositol-4/5-P-5/4-kinase"/>
</dbReference>
<dbReference type="InterPro" id="IPR027484">
    <property type="entry name" value="PInositol-4-P-5-kinase_N"/>
</dbReference>
<dbReference type="PROSITE" id="PS51455">
    <property type="entry name" value="PIPK"/>
    <property type="match status" value="1"/>
</dbReference>
<comment type="caution">
    <text evidence="14">The sequence shown here is derived from an EMBL/GenBank/DDBJ whole genome shotgun (WGS) entry which is preliminary data.</text>
</comment>
<feature type="compositionally biased region" description="Polar residues" evidence="12">
    <location>
        <begin position="365"/>
        <end position="382"/>
    </location>
</feature>
<name>R4X8N7_TAPDE</name>
<evidence type="ECO:0000313" key="15">
    <source>
        <dbReference type="Proteomes" id="UP000013776"/>
    </source>
</evidence>
<evidence type="ECO:0000256" key="2">
    <source>
        <dbReference type="ARBA" id="ARBA00012172"/>
    </source>
</evidence>
<keyword evidence="3" id="KW-0597">Phosphoprotein</keyword>
<dbReference type="CDD" id="cd17303">
    <property type="entry name" value="PIPKc_PIP5K_yeast_like"/>
    <property type="match status" value="1"/>
</dbReference>
<feature type="region of interest" description="Disordered" evidence="12">
    <location>
        <begin position="1"/>
        <end position="51"/>
    </location>
</feature>
<accession>R4X8N7</accession>
<dbReference type="Gene3D" id="3.30.810.10">
    <property type="entry name" value="2-Layer Sandwich"/>
    <property type="match status" value="2"/>
</dbReference>
<dbReference type="VEuPathDB" id="FungiDB:TAPDE_001910"/>
<evidence type="ECO:0000256" key="12">
    <source>
        <dbReference type="SAM" id="MobiDB-lite"/>
    </source>
</evidence>
<evidence type="ECO:0000259" key="13">
    <source>
        <dbReference type="PROSITE" id="PS51455"/>
    </source>
</evidence>
<comment type="catalytic activity">
    <reaction evidence="1">
        <text>a 1,2-diacyl-sn-glycero-3-phospho-(1D-myo-inositol 4-phosphate) + ATP = a 1,2-diacyl-sn-glycero-3-phospho-(1D-myo-inositol-4,5-bisphosphate) + ADP + H(+)</text>
        <dbReference type="Rhea" id="RHEA:14425"/>
        <dbReference type="ChEBI" id="CHEBI:15378"/>
        <dbReference type="ChEBI" id="CHEBI:30616"/>
        <dbReference type="ChEBI" id="CHEBI:58178"/>
        <dbReference type="ChEBI" id="CHEBI:58456"/>
        <dbReference type="ChEBI" id="CHEBI:456216"/>
        <dbReference type="EC" id="2.7.1.68"/>
    </reaction>
</comment>
<evidence type="ECO:0000256" key="11">
    <source>
        <dbReference type="PROSITE-ProRule" id="PRU00781"/>
    </source>
</evidence>
<dbReference type="GO" id="GO:0005886">
    <property type="term" value="C:plasma membrane"/>
    <property type="evidence" value="ECO:0007669"/>
    <property type="project" value="TreeGrafter"/>
</dbReference>
<dbReference type="PANTHER" id="PTHR23086">
    <property type="entry name" value="PHOSPHATIDYLINOSITOL-4-PHOSPHATE 5-KINASE"/>
    <property type="match status" value="1"/>
</dbReference>
<dbReference type="EMBL" id="CAHR02000066">
    <property type="protein sequence ID" value="CCG81999.1"/>
    <property type="molecule type" value="Genomic_DNA"/>
</dbReference>
<keyword evidence="7 11" id="KW-0067">ATP-binding</keyword>
<dbReference type="InterPro" id="IPR002498">
    <property type="entry name" value="PInositol-4-P-4/5-kinase_core"/>
</dbReference>
<keyword evidence="4 11" id="KW-0808">Transferase</keyword>
<evidence type="ECO:0000256" key="6">
    <source>
        <dbReference type="ARBA" id="ARBA00022777"/>
    </source>
</evidence>
<dbReference type="AlphaFoldDB" id="R4X8N7"/>
<dbReference type="GO" id="GO:0046854">
    <property type="term" value="P:phosphatidylinositol phosphate biosynthetic process"/>
    <property type="evidence" value="ECO:0007669"/>
    <property type="project" value="TreeGrafter"/>
</dbReference>
<keyword evidence="15" id="KW-1185">Reference proteome</keyword>
<dbReference type="OrthoDB" id="20783at2759"/>
<dbReference type="InterPro" id="IPR027483">
    <property type="entry name" value="PInositol-4-P-4/5-kinase_C_sf"/>
</dbReference>
<dbReference type="Pfam" id="PF01504">
    <property type="entry name" value="PIP5K"/>
    <property type="match status" value="1"/>
</dbReference>
<sequence length="839" mass="94192">MDPPSTTAPATRERNNRSSMIRRSHSISSSSNARRRTRSLNSDHLMDEVPTDEDAARWAETIRQRRLSRKRRVEDEDAVLVGTRVSEGHTNWVTAYNMLTGIRVATSRCNAKMDRDLTSLDFKARHKLAFDIQGNELTPSARYDFKFKDYAPWVFRDLRKIFQIDAADYLVSLTGKYILSELGSPGKSGSFFYFSRDYRFIIKTLHHAEHKFLRRILPDYHDHTKKYPNTLISQFYGLHRVKTSFGKKIHFVVMNNLFPPHMDIHSTYDVKGSTVGRITTEDDKKGNPRGTLKDLNWLNSKQYLKFDAEKKKAFLEQVQADVELLARLQIMDYSLLLGIHNMSETTTSLPVTFSNAPEKLPKSVVPSTTPAALTRTPSVSGQNYRHRDLRRMVTPRDGPLTMAQIAVPHPTNPLTIPAPHATALPHSPSIDRTLHEAQCTPLKAILSGEAILQQSVGMQHNVFYQFEGGIRSHNVDGTPGNMIYFVGIIDLLTNYGTRKRLENIVKGFGRSDDYKKQISAVPPQCYAQRFRNFVSGMTKSPAEVEIARIERTPSAVNLEKAVKEMNREHIDSQTPEPETTLAVMHPQDHSAGDIVLPILEEAQNDSGALVDSNFDTTAEQSNHEIPVSMRRRKVSSSQKDRLQEAAGLQEARRASLDELQGTPVRRASIGSTSSEHVIEEPEVDGHDSGVATSLDCLPEESEPSRQSSLSRPSRTDTVVPARNNVEETTEVDADIAPPLEHDSSQMTLVPETRTAIVSDHQAQLLSLKNVEAHRRTVSAEERAVRRRGVVESKAGHGIYGELERRASIEHRDNSNLLLDSLEDEGYSEMSPDEAAAADL</sequence>
<gene>
    <name evidence="14" type="ORF">TAPDE_001910</name>
</gene>
<dbReference type="STRING" id="1097556.R4X8N7"/>
<dbReference type="eggNOG" id="KOG0229">
    <property type="taxonomic scope" value="Eukaryota"/>
</dbReference>
<dbReference type="SMART" id="SM00330">
    <property type="entry name" value="PIPKc"/>
    <property type="match status" value="1"/>
</dbReference>
<keyword evidence="6 11" id="KW-0418">Kinase</keyword>
<dbReference type="EC" id="2.7.1.68" evidence="2"/>
<proteinExistence type="predicted"/>
<feature type="region of interest" description="Disordered" evidence="12">
    <location>
        <begin position="628"/>
        <end position="733"/>
    </location>
</feature>
<evidence type="ECO:0000256" key="10">
    <source>
        <dbReference type="ARBA" id="ARBA00082306"/>
    </source>
</evidence>
<feature type="region of interest" description="Disordered" evidence="12">
    <location>
        <begin position="360"/>
        <end position="382"/>
    </location>
</feature>
<evidence type="ECO:0000256" key="7">
    <source>
        <dbReference type="ARBA" id="ARBA00022840"/>
    </source>
</evidence>
<dbReference type="GO" id="GO:0016308">
    <property type="term" value="F:1-phosphatidylinositol-4-phosphate 5-kinase activity"/>
    <property type="evidence" value="ECO:0007669"/>
    <property type="project" value="UniProtKB-EC"/>
</dbReference>
<reference evidence="14 15" key="1">
    <citation type="journal article" date="2013" name="MBio">
        <title>Genome sequencing of the plant pathogen Taphrina deformans, the causal agent of peach leaf curl.</title>
        <authorList>
            <person name="Cisse O.H."/>
            <person name="Almeida J.M.G.C.F."/>
            <person name="Fonseca A."/>
            <person name="Kumar A.A."/>
            <person name="Salojaervi J."/>
            <person name="Overmyer K."/>
            <person name="Hauser P.M."/>
            <person name="Pagni M."/>
        </authorList>
    </citation>
    <scope>NUCLEOTIDE SEQUENCE [LARGE SCALE GENOMIC DNA]</scope>
    <source>
        <strain evidence="15">PYCC 5710 / ATCC 11124 / CBS 356.35 / IMI 108563 / JCM 9778 / NBRC 8474</strain>
    </source>
</reference>
<keyword evidence="5 11" id="KW-0547">Nucleotide-binding</keyword>
<evidence type="ECO:0000313" key="14">
    <source>
        <dbReference type="EMBL" id="CCG81999.1"/>
    </source>
</evidence>
<feature type="compositionally biased region" description="Basic and acidic residues" evidence="12">
    <location>
        <begin position="676"/>
        <end position="687"/>
    </location>
</feature>
<dbReference type="Proteomes" id="UP000013776">
    <property type="component" value="Unassembled WGS sequence"/>
</dbReference>
<dbReference type="PANTHER" id="PTHR23086:SF8">
    <property type="entry name" value="PHOSPHATIDYLINOSITOL 5-PHOSPHATE 4-KINASE, ISOFORM A"/>
    <property type="match status" value="1"/>
</dbReference>
<evidence type="ECO:0000256" key="1">
    <source>
        <dbReference type="ARBA" id="ARBA00000444"/>
    </source>
</evidence>
<evidence type="ECO:0000256" key="8">
    <source>
        <dbReference type="ARBA" id="ARBA00078403"/>
    </source>
</evidence>
<dbReference type="SUPFAM" id="SSF56104">
    <property type="entry name" value="SAICAR synthase-like"/>
    <property type="match status" value="1"/>
</dbReference>
<dbReference type="Gene3D" id="3.30.800.10">
    <property type="entry name" value="Phosphatidylinositol Phosphate Kinase II Beta"/>
    <property type="match status" value="1"/>
</dbReference>
<evidence type="ECO:0000256" key="4">
    <source>
        <dbReference type="ARBA" id="ARBA00022679"/>
    </source>
</evidence>
<evidence type="ECO:0000256" key="3">
    <source>
        <dbReference type="ARBA" id="ARBA00022553"/>
    </source>
</evidence>
<evidence type="ECO:0000256" key="9">
    <source>
        <dbReference type="ARBA" id="ARBA00080374"/>
    </source>
</evidence>
<feature type="region of interest" description="Disordered" evidence="12">
    <location>
        <begin position="819"/>
        <end position="839"/>
    </location>
</feature>
<protein>
    <recommendedName>
        <fullName evidence="2">1-phosphatidylinositol-4-phosphate 5-kinase</fullName>
        <ecNumber evidence="2">2.7.1.68</ecNumber>
    </recommendedName>
    <alternativeName>
        <fullName evidence="10">1-phosphatidylinositol 4-phosphate kinase</fullName>
    </alternativeName>
    <alternativeName>
        <fullName evidence="8">Diphosphoinositide kinase</fullName>
    </alternativeName>
    <alternativeName>
        <fullName evidence="9">PIP5K</fullName>
    </alternativeName>
</protein>
<evidence type="ECO:0000256" key="5">
    <source>
        <dbReference type="ARBA" id="ARBA00022741"/>
    </source>
</evidence>
<dbReference type="FunFam" id="3.30.800.10:FF:000009">
    <property type="entry name" value="Phosphatidylinositol 4-phosphate 5-kinase its3"/>
    <property type="match status" value="1"/>
</dbReference>
<organism evidence="14 15">
    <name type="scientific">Taphrina deformans (strain PYCC 5710 / ATCC 11124 / CBS 356.35 / IMI 108563 / JCM 9778 / NBRC 8474)</name>
    <name type="common">Peach leaf curl fungus</name>
    <name type="synonym">Lalaria deformans</name>
    <dbReference type="NCBI Taxonomy" id="1097556"/>
    <lineage>
        <taxon>Eukaryota</taxon>
        <taxon>Fungi</taxon>
        <taxon>Dikarya</taxon>
        <taxon>Ascomycota</taxon>
        <taxon>Taphrinomycotina</taxon>
        <taxon>Taphrinomycetes</taxon>
        <taxon>Taphrinales</taxon>
        <taxon>Taphrinaceae</taxon>
        <taxon>Taphrina</taxon>
    </lineage>
</organism>
<feature type="domain" description="PIPK" evidence="13">
    <location>
        <begin position="85"/>
        <end position="538"/>
    </location>
</feature>
<dbReference type="GO" id="GO:0005524">
    <property type="term" value="F:ATP binding"/>
    <property type="evidence" value="ECO:0007669"/>
    <property type="project" value="UniProtKB-UniRule"/>
</dbReference>